<protein>
    <recommendedName>
        <fullName evidence="1">MlaB-like STAS domain-containing protein</fullName>
    </recommendedName>
</protein>
<name>I2B4R0_SHIBC</name>
<dbReference type="NCBIfam" id="NF033618">
    <property type="entry name" value="mlaB_1"/>
    <property type="match status" value="1"/>
</dbReference>
<dbReference type="STRING" id="630626.EBL_c03860"/>
<dbReference type="HOGENOM" id="CLU_115403_13_4_6"/>
<dbReference type="EMBL" id="CP001560">
    <property type="protein sequence ID" value="AFJ45514.1"/>
    <property type="molecule type" value="Genomic_DNA"/>
</dbReference>
<dbReference type="PANTHER" id="PTHR35849:SF1">
    <property type="entry name" value="INTERMEMBRANE PHOSPHOLIPID TRANSPORT SYSTEM BINDING PROTEIN MLAB"/>
    <property type="match status" value="1"/>
</dbReference>
<evidence type="ECO:0000313" key="2">
    <source>
        <dbReference type="EMBL" id="AFJ45514.1"/>
    </source>
</evidence>
<proteinExistence type="predicted"/>
<gene>
    <name evidence="2" type="ordered locus">EBL_c03860</name>
</gene>
<keyword evidence="3" id="KW-1185">Reference proteome</keyword>
<dbReference type="InterPro" id="IPR058548">
    <property type="entry name" value="MlaB-like_STAS"/>
</dbReference>
<dbReference type="RefSeq" id="WP_002442029.1">
    <property type="nucleotide sequence ID" value="NC_017910.1"/>
</dbReference>
<dbReference type="InterPro" id="IPR052746">
    <property type="entry name" value="MlaB_ABC_Transporter"/>
</dbReference>
<dbReference type="Proteomes" id="UP000001955">
    <property type="component" value="Chromosome"/>
</dbReference>
<dbReference type="InterPro" id="IPR036513">
    <property type="entry name" value="STAS_dom_sf"/>
</dbReference>
<dbReference type="OrthoDB" id="5687860at2"/>
<evidence type="ECO:0000259" key="1">
    <source>
        <dbReference type="Pfam" id="PF13466"/>
    </source>
</evidence>
<dbReference type="AlphaFoldDB" id="I2B4R0"/>
<sequence length="100" mass="10723">MSQALQWSLQENQLVLSGELGSDTLLPLWNARAEIAPGMRGINLQAVTRVDTGGIALLLHLMALSRDHGNSPVITGGDANLHTLVTLYNLPPELIPFDVA</sequence>
<reference evidence="2 3" key="1">
    <citation type="journal article" date="2012" name="J. Bacteriol.">
        <title>Complete genome sequence of the B12-producing Shimwellia blattae strain DSM 4481, isolated from a cockroach.</title>
        <authorList>
            <person name="Brzuszkiewicz E."/>
            <person name="Waschkowitz T."/>
            <person name="Wiezer A."/>
            <person name="Daniel R."/>
        </authorList>
    </citation>
    <scope>NUCLEOTIDE SEQUENCE [LARGE SCALE GENOMIC DNA]</scope>
    <source>
        <strain evidence="3">ATCC 29907 / DSM 4481 / JCM 1650 / NBRC 105725 / CDC 9005-74</strain>
    </source>
</reference>
<organism evidence="2 3">
    <name type="scientific">Shimwellia blattae (strain ATCC 29907 / DSM 4481 / JCM 1650 / NBRC 105725 / CDC 9005-74)</name>
    <name type="common">Escherichia blattae</name>
    <dbReference type="NCBI Taxonomy" id="630626"/>
    <lineage>
        <taxon>Bacteria</taxon>
        <taxon>Pseudomonadati</taxon>
        <taxon>Pseudomonadota</taxon>
        <taxon>Gammaproteobacteria</taxon>
        <taxon>Enterobacterales</taxon>
        <taxon>Enterobacteriaceae</taxon>
        <taxon>Shimwellia</taxon>
    </lineage>
</organism>
<feature type="domain" description="MlaB-like STAS" evidence="1">
    <location>
        <begin position="14"/>
        <end position="90"/>
    </location>
</feature>
<dbReference type="KEGG" id="ebt:EBL_c03860"/>
<evidence type="ECO:0000313" key="3">
    <source>
        <dbReference type="Proteomes" id="UP000001955"/>
    </source>
</evidence>
<dbReference type="eggNOG" id="COG3113">
    <property type="taxonomic scope" value="Bacteria"/>
</dbReference>
<dbReference type="PANTHER" id="PTHR35849">
    <property type="entry name" value="BLR2341 PROTEIN"/>
    <property type="match status" value="1"/>
</dbReference>
<dbReference type="InterPro" id="IPR049743">
    <property type="entry name" value="MlaB"/>
</dbReference>
<dbReference type="SUPFAM" id="SSF52091">
    <property type="entry name" value="SpoIIaa-like"/>
    <property type="match status" value="1"/>
</dbReference>
<accession>I2B4R0</accession>
<accession>K6W246</accession>
<dbReference type="Pfam" id="PF13466">
    <property type="entry name" value="STAS_2"/>
    <property type="match status" value="1"/>
</dbReference>